<reference evidence="1 2" key="1">
    <citation type="submission" date="2016-10" db="EMBL/GenBank/DDBJ databases">
        <authorList>
            <person name="de Groot N.N."/>
        </authorList>
    </citation>
    <scope>NUCLEOTIDE SEQUENCE [LARGE SCALE GENOMIC DNA]</scope>
    <source>
        <strain evidence="1 2">DSM 19547</strain>
    </source>
</reference>
<organism evidence="1 2">
    <name type="scientific">Tranquillimonas alkanivorans</name>
    <dbReference type="NCBI Taxonomy" id="441119"/>
    <lineage>
        <taxon>Bacteria</taxon>
        <taxon>Pseudomonadati</taxon>
        <taxon>Pseudomonadota</taxon>
        <taxon>Alphaproteobacteria</taxon>
        <taxon>Rhodobacterales</taxon>
        <taxon>Roseobacteraceae</taxon>
        <taxon>Tranquillimonas</taxon>
    </lineage>
</organism>
<accession>A0A1I5WD30</accession>
<dbReference type="Proteomes" id="UP000199356">
    <property type="component" value="Unassembled WGS sequence"/>
</dbReference>
<keyword evidence="2" id="KW-1185">Reference proteome</keyword>
<evidence type="ECO:0000313" key="1">
    <source>
        <dbReference type="EMBL" id="SFQ17649.1"/>
    </source>
</evidence>
<sequence>MRLPGGLWNEVLDAAFLMKPVLDAFQLEIKKADFLERADLEDSADAHAWIAALDPLERPARDTSS</sequence>
<dbReference type="AlphaFoldDB" id="A0A1I5WD30"/>
<proteinExistence type="predicted"/>
<dbReference type="EMBL" id="FOXA01000044">
    <property type="protein sequence ID" value="SFQ17649.1"/>
    <property type="molecule type" value="Genomic_DNA"/>
</dbReference>
<gene>
    <name evidence="1" type="ORF">SAMN04488047_1447</name>
</gene>
<protein>
    <submittedName>
        <fullName evidence="1">Uncharacterized protein</fullName>
    </submittedName>
</protein>
<name>A0A1I5WD30_9RHOB</name>
<evidence type="ECO:0000313" key="2">
    <source>
        <dbReference type="Proteomes" id="UP000199356"/>
    </source>
</evidence>